<proteinExistence type="predicted"/>
<reference evidence="3 4" key="1">
    <citation type="journal article" date="2022" name="Cell">
        <title>Repeat-based holocentromeres influence genome architecture and karyotype evolution.</title>
        <authorList>
            <person name="Hofstatter P.G."/>
            <person name="Thangavel G."/>
            <person name="Lux T."/>
            <person name="Neumann P."/>
            <person name="Vondrak T."/>
            <person name="Novak P."/>
            <person name="Zhang M."/>
            <person name="Costa L."/>
            <person name="Castellani M."/>
            <person name="Scott A."/>
            <person name="Toegelov H."/>
            <person name="Fuchs J."/>
            <person name="Mata-Sucre Y."/>
            <person name="Dias Y."/>
            <person name="Vanzela A.L.L."/>
            <person name="Huettel B."/>
            <person name="Almeida C.C.S."/>
            <person name="Simkova H."/>
            <person name="Souza G."/>
            <person name="Pedrosa-Harand A."/>
            <person name="Macas J."/>
            <person name="Mayer K.F.X."/>
            <person name="Houben A."/>
            <person name="Marques A."/>
        </authorList>
    </citation>
    <scope>NUCLEOTIDE SEQUENCE [LARGE SCALE GENOMIC DNA]</scope>
    <source>
        <strain evidence="3">RhyTen1mFocal</strain>
    </source>
</reference>
<dbReference type="Pfam" id="PF03478">
    <property type="entry name" value="Beta-prop_KIB1-4"/>
    <property type="match status" value="1"/>
</dbReference>
<evidence type="ECO:0000259" key="2">
    <source>
        <dbReference type="Pfam" id="PF12937"/>
    </source>
</evidence>
<evidence type="ECO:0000313" key="3">
    <source>
        <dbReference type="EMBL" id="KAJ3687797.1"/>
    </source>
</evidence>
<dbReference type="InterPro" id="IPR005174">
    <property type="entry name" value="KIB1-4_b-propeller"/>
</dbReference>
<dbReference type="PANTHER" id="PTHR33110:SF134">
    <property type="entry name" value="OS09G0565350 PROTEIN"/>
    <property type="match status" value="1"/>
</dbReference>
<dbReference type="Pfam" id="PF12937">
    <property type="entry name" value="F-box-like"/>
    <property type="match status" value="1"/>
</dbReference>
<dbReference type="InterPro" id="IPR001810">
    <property type="entry name" value="F-box_dom"/>
</dbReference>
<dbReference type="PANTHER" id="PTHR33110">
    <property type="entry name" value="F-BOX/KELCH-REPEAT PROTEIN-RELATED"/>
    <property type="match status" value="1"/>
</dbReference>
<evidence type="ECO:0008006" key="5">
    <source>
        <dbReference type="Google" id="ProtNLM"/>
    </source>
</evidence>
<dbReference type="Proteomes" id="UP001210211">
    <property type="component" value="Unassembled WGS sequence"/>
</dbReference>
<protein>
    <recommendedName>
        <fullName evidence="5">F-box domain-containing protein</fullName>
    </recommendedName>
</protein>
<keyword evidence="4" id="KW-1185">Reference proteome</keyword>
<name>A0AAD6EKJ1_9POAL</name>
<feature type="domain" description="F-box" evidence="2">
    <location>
        <begin position="13"/>
        <end position="48"/>
    </location>
</feature>
<dbReference type="Gene3D" id="1.20.1280.50">
    <property type="match status" value="1"/>
</dbReference>
<sequence>MEGDNKNVLPTNWAELPHDLLHAINRRLDDFFDFLNFRAVCKCWRAAAPLSEQPPQFPLLLEREHHFSSDFETYSIHTGKSRRLQVPEAKNRKFVGQSNGYLVTYLVSDRNDYACPALLNPFTRAELSLPFRKLKPYYAGPNWGNYEFYKPIYVGADPIRNPREVVIYMDSAYTGLCVGYWKSENNEWALKYSLPAPVQVYQKGRLFICNYQNSSTMAIGLTTRETLQVKFPPNQSFRYLVEGSGMVLGIRQVSYETRGTVPLERCRFEVYRLDEEDKPPRWVKTSDIGDLMIFLNSRDGFCSSASDFDGMSGNCIYFTRWNGMKGHSQLLIGRYELGKDGSEVVGHRSTSNTDAIWIVPNFY</sequence>
<evidence type="ECO:0000259" key="1">
    <source>
        <dbReference type="Pfam" id="PF03478"/>
    </source>
</evidence>
<dbReference type="SUPFAM" id="SSF81383">
    <property type="entry name" value="F-box domain"/>
    <property type="match status" value="1"/>
</dbReference>
<dbReference type="AlphaFoldDB" id="A0AAD6EKJ1"/>
<dbReference type="InterPro" id="IPR036047">
    <property type="entry name" value="F-box-like_dom_sf"/>
</dbReference>
<evidence type="ECO:0000313" key="4">
    <source>
        <dbReference type="Proteomes" id="UP001210211"/>
    </source>
</evidence>
<gene>
    <name evidence="3" type="ORF">LUZ61_016961</name>
</gene>
<accession>A0AAD6EKJ1</accession>
<dbReference type="EMBL" id="JAMRDG010000002">
    <property type="protein sequence ID" value="KAJ3687797.1"/>
    <property type="molecule type" value="Genomic_DNA"/>
</dbReference>
<comment type="caution">
    <text evidence="3">The sequence shown here is derived from an EMBL/GenBank/DDBJ whole genome shotgun (WGS) entry which is preliminary data.</text>
</comment>
<feature type="domain" description="KIB1-4 beta-propeller" evidence="1">
    <location>
        <begin position="74"/>
        <end position="322"/>
    </location>
</feature>
<organism evidence="3 4">
    <name type="scientific">Rhynchospora tenuis</name>
    <dbReference type="NCBI Taxonomy" id="198213"/>
    <lineage>
        <taxon>Eukaryota</taxon>
        <taxon>Viridiplantae</taxon>
        <taxon>Streptophyta</taxon>
        <taxon>Embryophyta</taxon>
        <taxon>Tracheophyta</taxon>
        <taxon>Spermatophyta</taxon>
        <taxon>Magnoliopsida</taxon>
        <taxon>Liliopsida</taxon>
        <taxon>Poales</taxon>
        <taxon>Cyperaceae</taxon>
        <taxon>Cyperoideae</taxon>
        <taxon>Rhynchosporeae</taxon>
        <taxon>Rhynchospora</taxon>
    </lineage>
</organism>